<feature type="coiled-coil region" evidence="4">
    <location>
        <begin position="103"/>
        <end position="133"/>
    </location>
</feature>
<dbReference type="PANTHER" id="PTHR22952:SF385">
    <property type="entry name" value="ABSCISIC ACID-INSENSITIVE 5-LIKE PROTEIN 2"/>
    <property type="match status" value="1"/>
</dbReference>
<evidence type="ECO:0000313" key="6">
    <source>
        <dbReference type="Proteomes" id="UP001085076"/>
    </source>
</evidence>
<comment type="caution">
    <text evidence="5">The sequence shown here is derived from an EMBL/GenBank/DDBJ whole genome shotgun (WGS) entry which is preliminary data.</text>
</comment>
<dbReference type="EMBL" id="JAGGNH010000158">
    <property type="protein sequence ID" value="KAJ0959820.1"/>
    <property type="molecule type" value="Genomic_DNA"/>
</dbReference>
<dbReference type="Proteomes" id="UP001085076">
    <property type="component" value="Unassembled WGS sequence"/>
</dbReference>
<dbReference type="AlphaFoldDB" id="A0A9D5H1C7"/>
<dbReference type="PANTHER" id="PTHR22952">
    <property type="entry name" value="CAMP-RESPONSE ELEMENT BINDING PROTEIN-RELATED"/>
    <property type="match status" value="1"/>
</dbReference>
<evidence type="ECO:0000256" key="4">
    <source>
        <dbReference type="SAM" id="Coils"/>
    </source>
</evidence>
<dbReference type="GO" id="GO:0045893">
    <property type="term" value="P:positive regulation of DNA-templated transcription"/>
    <property type="evidence" value="ECO:0007669"/>
    <property type="project" value="InterPro"/>
</dbReference>
<proteinExistence type="predicted"/>
<evidence type="ECO:0000256" key="3">
    <source>
        <dbReference type="ARBA" id="ARBA00023242"/>
    </source>
</evidence>
<dbReference type="GO" id="GO:0003700">
    <property type="term" value="F:DNA-binding transcription factor activity"/>
    <property type="evidence" value="ECO:0007669"/>
    <property type="project" value="InterPro"/>
</dbReference>
<evidence type="ECO:0000256" key="1">
    <source>
        <dbReference type="ARBA" id="ARBA00004123"/>
    </source>
</evidence>
<evidence type="ECO:0000256" key="2">
    <source>
        <dbReference type="ARBA" id="ARBA00023125"/>
    </source>
</evidence>
<keyword evidence="3" id="KW-0539">Nucleus</keyword>
<name>A0A9D5H1C7_9LILI</name>
<keyword evidence="6" id="KW-1185">Reference proteome</keyword>
<comment type="subcellular location">
    <subcellularLocation>
        <location evidence="1">Nucleus</location>
    </subcellularLocation>
</comment>
<protein>
    <submittedName>
        <fullName evidence="5">Uncharacterized protein</fullName>
    </submittedName>
</protein>
<sequence length="182" mass="20605">MGMDIEGTAMVNQASLQRQASLSLTSALSKKTVDEVWRDIQQSKDNEEKRSLRTTTYFGRDDFGGFLGQKQELLLKHQTKNAGGPLVGVDPKCRIAVSTRPIQNELENKVSRLEEENERLKEAKGLRACFQAERNNLMDCYLVPRKDWTHSFVPILELEKVLPSAPPPEPKYQLSRTTSAPF</sequence>
<keyword evidence="2" id="KW-0238">DNA-binding</keyword>
<accession>A0A9D5H1C7</accession>
<evidence type="ECO:0000313" key="5">
    <source>
        <dbReference type="EMBL" id="KAJ0959820.1"/>
    </source>
</evidence>
<reference evidence="5 6" key="1">
    <citation type="journal article" date="2022" name="Hortic Res">
        <title>The genome of Dioscorea zingiberensis sheds light on the biosynthesis, origin and evolution of the medicinally important diosgenin saponins.</title>
        <authorList>
            <person name="Li Y."/>
            <person name="Tan C."/>
            <person name="Li Z."/>
            <person name="Guo J."/>
            <person name="Li S."/>
            <person name="Chen X."/>
            <person name="Wang C."/>
            <person name="Dai X."/>
            <person name="Yang H."/>
            <person name="Song W."/>
            <person name="Hou L."/>
            <person name="Xu J."/>
            <person name="Tong Z."/>
            <person name="Xu A."/>
            <person name="Yuan X."/>
            <person name="Wang W."/>
            <person name="Yang Q."/>
            <person name="Chen L."/>
            <person name="Sun Z."/>
            <person name="Wang K."/>
            <person name="Pan B."/>
            <person name="Chen J."/>
            <person name="Bao Y."/>
            <person name="Liu F."/>
            <person name="Qi X."/>
            <person name="Gang D.R."/>
            <person name="Wen J."/>
            <person name="Li J."/>
        </authorList>
    </citation>
    <scope>NUCLEOTIDE SEQUENCE [LARGE SCALE GENOMIC DNA]</scope>
    <source>
        <strain evidence="5">Dzin_1.0</strain>
    </source>
</reference>
<keyword evidence="4" id="KW-0175">Coiled coil</keyword>
<dbReference type="GO" id="GO:0005634">
    <property type="term" value="C:nucleus"/>
    <property type="evidence" value="ECO:0007669"/>
    <property type="project" value="UniProtKB-SubCell"/>
</dbReference>
<dbReference type="GO" id="GO:0003677">
    <property type="term" value="F:DNA binding"/>
    <property type="evidence" value="ECO:0007669"/>
    <property type="project" value="UniProtKB-KW"/>
</dbReference>
<dbReference type="InterPro" id="IPR043452">
    <property type="entry name" value="BZIP46-like"/>
</dbReference>
<organism evidence="5 6">
    <name type="scientific">Dioscorea zingiberensis</name>
    <dbReference type="NCBI Taxonomy" id="325984"/>
    <lineage>
        <taxon>Eukaryota</taxon>
        <taxon>Viridiplantae</taxon>
        <taxon>Streptophyta</taxon>
        <taxon>Embryophyta</taxon>
        <taxon>Tracheophyta</taxon>
        <taxon>Spermatophyta</taxon>
        <taxon>Magnoliopsida</taxon>
        <taxon>Liliopsida</taxon>
        <taxon>Dioscoreales</taxon>
        <taxon>Dioscoreaceae</taxon>
        <taxon>Dioscorea</taxon>
    </lineage>
</organism>
<gene>
    <name evidence="5" type="ORF">J5N97_000471</name>
</gene>